<dbReference type="GO" id="GO:0003677">
    <property type="term" value="F:DNA binding"/>
    <property type="evidence" value="ECO:0007669"/>
    <property type="project" value="UniProtKB-KW"/>
</dbReference>
<dbReference type="PANTHER" id="PTHR30346">
    <property type="entry name" value="TRANSCRIPTIONAL DUAL REGULATOR HCAR-RELATED"/>
    <property type="match status" value="1"/>
</dbReference>
<dbReference type="PANTHER" id="PTHR30346:SF0">
    <property type="entry name" value="HCA OPERON TRANSCRIPTIONAL ACTIVATOR HCAR"/>
    <property type="match status" value="1"/>
</dbReference>
<dbReference type="Pfam" id="PF00126">
    <property type="entry name" value="HTH_1"/>
    <property type="match status" value="1"/>
</dbReference>
<protein>
    <submittedName>
        <fullName evidence="6 7">Transcriptional regulator</fullName>
    </submittedName>
</protein>
<reference evidence="7 9" key="2">
    <citation type="submission" date="2019-07" db="EMBL/GenBank/DDBJ databases">
        <title>Whole genome shotgun sequence of Acetobacter cibinongensis NBRC 16605.</title>
        <authorList>
            <person name="Hosoyama A."/>
            <person name="Uohara A."/>
            <person name="Ohji S."/>
            <person name="Ichikawa N."/>
        </authorList>
    </citation>
    <scope>NUCLEOTIDE SEQUENCE [LARGE SCALE GENOMIC DNA]</scope>
    <source>
        <strain evidence="7 9">NBRC 16605</strain>
    </source>
</reference>
<dbReference type="InterPro" id="IPR036390">
    <property type="entry name" value="WH_DNA-bd_sf"/>
</dbReference>
<dbReference type="Proteomes" id="UP000321891">
    <property type="component" value="Unassembled WGS sequence"/>
</dbReference>
<dbReference type="EMBL" id="BJVU01000019">
    <property type="protein sequence ID" value="GEL60019.1"/>
    <property type="molecule type" value="Genomic_DNA"/>
</dbReference>
<evidence type="ECO:0000313" key="6">
    <source>
        <dbReference type="EMBL" id="GAN61451.1"/>
    </source>
</evidence>
<name>A0A0D6N7I2_9PROT</name>
<dbReference type="InterPro" id="IPR036388">
    <property type="entry name" value="WH-like_DNA-bd_sf"/>
</dbReference>
<dbReference type="Pfam" id="PF03466">
    <property type="entry name" value="LysR_substrate"/>
    <property type="match status" value="1"/>
</dbReference>
<dbReference type="GO" id="GO:0003700">
    <property type="term" value="F:DNA-binding transcription factor activity"/>
    <property type="evidence" value="ECO:0007669"/>
    <property type="project" value="InterPro"/>
</dbReference>
<dbReference type="PROSITE" id="PS50931">
    <property type="entry name" value="HTH_LYSR"/>
    <property type="match status" value="1"/>
</dbReference>
<proteinExistence type="inferred from homology"/>
<dbReference type="Gene3D" id="1.10.10.10">
    <property type="entry name" value="Winged helix-like DNA-binding domain superfamily/Winged helix DNA-binding domain"/>
    <property type="match status" value="1"/>
</dbReference>
<accession>A0A6N3SU72</accession>
<keyword evidence="3" id="KW-0238">DNA-binding</keyword>
<dbReference type="SUPFAM" id="SSF53850">
    <property type="entry name" value="Periplasmic binding protein-like II"/>
    <property type="match status" value="1"/>
</dbReference>
<evidence type="ECO:0000313" key="9">
    <source>
        <dbReference type="Proteomes" id="UP000321891"/>
    </source>
</evidence>
<dbReference type="PRINTS" id="PR00039">
    <property type="entry name" value="HTHLYSR"/>
</dbReference>
<keyword evidence="2" id="KW-0805">Transcription regulation</keyword>
<dbReference type="AlphaFoldDB" id="A0A0D6N7I2"/>
<feature type="domain" description="HTH lysR-type" evidence="5">
    <location>
        <begin position="2"/>
        <end position="59"/>
    </location>
</feature>
<evidence type="ECO:0000256" key="1">
    <source>
        <dbReference type="ARBA" id="ARBA00009437"/>
    </source>
</evidence>
<gene>
    <name evidence="6" type="ORF">Abci_024_020</name>
    <name evidence="7" type="ORF">ACI01nite_26210</name>
</gene>
<evidence type="ECO:0000256" key="4">
    <source>
        <dbReference type="ARBA" id="ARBA00023163"/>
    </source>
</evidence>
<keyword evidence="9" id="KW-1185">Reference proteome</keyword>
<sequence length="305" mass="33411">MLQLTQIRCFVAVAEELHFGRAALRLNMTQPPLSRQIQLLEHTLGLALLERTSRHVRLTQAGIVFLPEARRLLRGAEDAVLAARRAGRGALGQIAIGFTPSSSYDFLPRLISALQAKYPDIELILEEMITRDQIAALTSNRLDLAFVRPPFAATGVTFQPVRFERIVAALPCHHPLAHQDVLTAMDLEGQDLIMYSVLGGGYFHDLVQRLLVSANIQPRLIHHLTQIHALLSLVRSGVGVALIPESASRLDIGNVICRPLAFGDDILAELYMAHRSQDNSPLLGSVLAVVSQITKETALAPASLL</sequence>
<comment type="similarity">
    <text evidence="1">Belongs to the LysR transcriptional regulatory family.</text>
</comment>
<dbReference type="Proteomes" id="UP000032671">
    <property type="component" value="Unassembled WGS sequence"/>
</dbReference>
<reference evidence="6 8" key="1">
    <citation type="submission" date="2012-11" db="EMBL/GenBank/DDBJ databases">
        <title>Whole genome sequence of Acetobacter cibinongensis 4H-1.</title>
        <authorList>
            <person name="Azuma Y."/>
            <person name="Higashiura N."/>
            <person name="Hirakawa H."/>
            <person name="Matsushita K."/>
        </authorList>
    </citation>
    <scope>NUCLEOTIDE SEQUENCE [LARGE SCALE GENOMIC DNA]</scope>
    <source>
        <strain evidence="6 8">4H-1</strain>
    </source>
</reference>
<evidence type="ECO:0000256" key="3">
    <source>
        <dbReference type="ARBA" id="ARBA00023125"/>
    </source>
</evidence>
<comment type="caution">
    <text evidence="6">The sequence shown here is derived from an EMBL/GenBank/DDBJ whole genome shotgun (WGS) entry which is preliminary data.</text>
</comment>
<keyword evidence="4" id="KW-0804">Transcription</keyword>
<dbReference type="InterPro" id="IPR000847">
    <property type="entry name" value="LysR_HTH_N"/>
</dbReference>
<evidence type="ECO:0000259" key="5">
    <source>
        <dbReference type="PROSITE" id="PS50931"/>
    </source>
</evidence>
<dbReference type="InterPro" id="IPR005119">
    <property type="entry name" value="LysR_subst-bd"/>
</dbReference>
<dbReference type="STRING" id="1231339.Abci_024_020"/>
<dbReference type="EMBL" id="BAMV01000024">
    <property type="protein sequence ID" value="GAN61451.1"/>
    <property type="molecule type" value="Genomic_DNA"/>
</dbReference>
<dbReference type="SUPFAM" id="SSF46785">
    <property type="entry name" value="Winged helix' DNA-binding domain"/>
    <property type="match status" value="1"/>
</dbReference>
<evidence type="ECO:0000313" key="7">
    <source>
        <dbReference type="EMBL" id="GEL60019.1"/>
    </source>
</evidence>
<evidence type="ECO:0000256" key="2">
    <source>
        <dbReference type="ARBA" id="ARBA00023015"/>
    </source>
</evidence>
<dbReference type="Gene3D" id="3.40.190.10">
    <property type="entry name" value="Periplasmic binding protein-like II"/>
    <property type="match status" value="2"/>
</dbReference>
<organism evidence="6 8">
    <name type="scientific">Acetobacter cibinongensis</name>
    <dbReference type="NCBI Taxonomy" id="146475"/>
    <lineage>
        <taxon>Bacteria</taxon>
        <taxon>Pseudomonadati</taxon>
        <taxon>Pseudomonadota</taxon>
        <taxon>Alphaproteobacteria</taxon>
        <taxon>Acetobacterales</taxon>
        <taxon>Acetobacteraceae</taxon>
        <taxon>Acetobacter</taxon>
    </lineage>
</organism>
<evidence type="ECO:0000313" key="8">
    <source>
        <dbReference type="Proteomes" id="UP000032671"/>
    </source>
</evidence>
<dbReference type="GO" id="GO:0032993">
    <property type="term" value="C:protein-DNA complex"/>
    <property type="evidence" value="ECO:0007669"/>
    <property type="project" value="TreeGrafter"/>
</dbReference>
<dbReference type="RefSeq" id="WP_048839501.1">
    <property type="nucleotide sequence ID" value="NZ_BAMV01000024.1"/>
</dbReference>
<dbReference type="FunFam" id="1.10.10.10:FF:000001">
    <property type="entry name" value="LysR family transcriptional regulator"/>
    <property type="match status" value="1"/>
</dbReference>
<accession>A0A0D6N7I2</accession>